<proteinExistence type="predicted"/>
<evidence type="ECO:0000313" key="1">
    <source>
        <dbReference type="EMBL" id="GAI71076.1"/>
    </source>
</evidence>
<reference evidence="1" key="1">
    <citation type="journal article" date="2014" name="Front. Microbiol.">
        <title>High frequency of phylogenetically diverse reductive dehalogenase-homologous genes in deep subseafloor sedimentary metagenomes.</title>
        <authorList>
            <person name="Kawai M."/>
            <person name="Futagami T."/>
            <person name="Toyoda A."/>
            <person name="Takaki Y."/>
            <person name="Nishi S."/>
            <person name="Hori S."/>
            <person name="Arai W."/>
            <person name="Tsubouchi T."/>
            <person name="Morono Y."/>
            <person name="Uchiyama I."/>
            <person name="Ito T."/>
            <person name="Fujiyama A."/>
            <person name="Inagaki F."/>
            <person name="Takami H."/>
        </authorList>
    </citation>
    <scope>NUCLEOTIDE SEQUENCE</scope>
    <source>
        <strain evidence="1">Expedition CK06-06</strain>
    </source>
</reference>
<name>X1RVX5_9ZZZZ</name>
<sequence>VGPERKNEFIDIVRRIQKSKENEDGMSLEAEIVKAIDDEYRETQNKQFLTQVISKRLNEFRSENEEISDRAVSNRIKRLGFDKIRIKNGRMGFRINDERLGSLKTKYKITRGTEPSEAYEASEG</sequence>
<accession>X1RVX5</accession>
<comment type="caution">
    <text evidence="1">The sequence shown here is derived from an EMBL/GenBank/DDBJ whole genome shotgun (WGS) entry which is preliminary data.</text>
</comment>
<protein>
    <submittedName>
        <fullName evidence="1">Uncharacterized protein</fullName>
    </submittedName>
</protein>
<feature type="non-terminal residue" evidence="1">
    <location>
        <position position="1"/>
    </location>
</feature>
<gene>
    <name evidence="1" type="ORF">S12H4_06745</name>
</gene>
<dbReference type="EMBL" id="BARW01002410">
    <property type="protein sequence ID" value="GAI71076.1"/>
    <property type="molecule type" value="Genomic_DNA"/>
</dbReference>
<organism evidence="1">
    <name type="scientific">marine sediment metagenome</name>
    <dbReference type="NCBI Taxonomy" id="412755"/>
    <lineage>
        <taxon>unclassified sequences</taxon>
        <taxon>metagenomes</taxon>
        <taxon>ecological metagenomes</taxon>
    </lineage>
</organism>
<dbReference type="AlphaFoldDB" id="X1RVX5"/>